<organism evidence="1 2">
    <name type="scientific">Lysobacter arenosi</name>
    <dbReference type="NCBI Taxonomy" id="2795387"/>
    <lineage>
        <taxon>Bacteria</taxon>
        <taxon>Pseudomonadati</taxon>
        <taxon>Pseudomonadota</taxon>
        <taxon>Gammaproteobacteria</taxon>
        <taxon>Lysobacterales</taxon>
        <taxon>Lysobacteraceae</taxon>
        <taxon>Lysobacter</taxon>
    </lineage>
</organism>
<dbReference type="PIRSF" id="PIRSF011396">
    <property type="entry name" value="Trp_halogenase"/>
    <property type="match status" value="1"/>
</dbReference>
<dbReference type="Gene3D" id="3.50.50.60">
    <property type="entry name" value="FAD/NAD(P)-binding domain"/>
    <property type="match status" value="1"/>
</dbReference>
<evidence type="ECO:0000313" key="1">
    <source>
        <dbReference type="EMBL" id="QSX73786.1"/>
    </source>
</evidence>
<dbReference type="RefSeq" id="WP_200607105.1">
    <property type="nucleotide sequence ID" value="NZ_CP071517.1"/>
</dbReference>
<name>A0ABX7R8P1_9GAMM</name>
<dbReference type="InterPro" id="IPR033856">
    <property type="entry name" value="Trp_halogen"/>
</dbReference>
<proteinExistence type="predicted"/>
<dbReference type="PANTHER" id="PTHR43747">
    <property type="entry name" value="FAD-BINDING PROTEIN"/>
    <property type="match status" value="1"/>
</dbReference>
<evidence type="ECO:0000313" key="2">
    <source>
        <dbReference type="Proteomes" id="UP000663400"/>
    </source>
</evidence>
<sequence length="509" mass="57488">MTTDRPDLRNKPIRRVVIAGGGTAGWMAAAALSKTLGKVLDITLIESEEIGTVGVGEATIPTLVTFHRLLDIKEQEYMSAVKGTIKLGISFENWLDEGHRYIHSFGISGKDHWSAGFQHFWMRGQKLGIASGYEDYCVELKAALEDKFAHLPRGGINYAYHMDASLYARFLRKLSQDHGARRIEGKIVEVETDEASGFITALKLADGSTVEGDLFIDCTGFRALLIGKALGVGFEDWSHWLFNDSALATQTLAVRDAVPYTRAIAGKSGWQWRIPLQHRVGNGIVYSSKHMSDDEAKHEFLSSVEGEIIKDPWPIRFKPGQRKKSWEKNCIALGLAGSFIEPLESTTIHLIQRGIVHLLRMFPQVVTQPDIDQYNATLDSELQHVRDFVVMHYHLTNRRDSQYWRDIQAMEIPATLKHRIDLFRETGKVFRQAEELFAENSWIQVMMGQGVMPRQYHPTADVMSEPDLKRFLDDIRRNVDSTVRALPQHQAYIDQYCPGPREPAPVGAT</sequence>
<dbReference type="EMBL" id="CP071517">
    <property type="protein sequence ID" value="QSX73786.1"/>
    <property type="molecule type" value="Genomic_DNA"/>
</dbReference>
<keyword evidence="2" id="KW-1185">Reference proteome</keyword>
<gene>
    <name evidence="1" type="ORF">HIV01_011120</name>
</gene>
<reference evidence="1 2" key="1">
    <citation type="submission" date="2021-02" db="EMBL/GenBank/DDBJ databases">
        <title>Lysobacter arenosi sp. nov., isolated from soil of gangwondo yeongwol, south Korea.</title>
        <authorList>
            <person name="Kim K.R."/>
            <person name="Kim K.H."/>
            <person name="Jeon C.O."/>
        </authorList>
    </citation>
    <scope>NUCLEOTIDE SEQUENCE [LARGE SCALE GENOMIC DNA]</scope>
    <source>
        <strain evidence="1 2">R7</strain>
    </source>
</reference>
<accession>A0ABX7R8P1</accession>
<dbReference type="Proteomes" id="UP000663400">
    <property type="component" value="Chromosome"/>
</dbReference>
<dbReference type="InterPro" id="IPR036188">
    <property type="entry name" value="FAD/NAD-bd_sf"/>
</dbReference>
<dbReference type="InterPro" id="IPR050816">
    <property type="entry name" value="Flavin-dep_Halogenase_NPB"/>
</dbReference>
<dbReference type="PANTHER" id="PTHR43747:SF4">
    <property type="entry name" value="FLAVIN-DEPENDENT TRYPTOPHAN HALOGENASE"/>
    <property type="match status" value="1"/>
</dbReference>
<dbReference type="SUPFAM" id="SSF51905">
    <property type="entry name" value="FAD/NAD(P)-binding domain"/>
    <property type="match status" value="1"/>
</dbReference>
<protein>
    <submittedName>
        <fullName evidence="1">Tryptophan 7-halogenase</fullName>
    </submittedName>
</protein>
<dbReference type="Pfam" id="PF04820">
    <property type="entry name" value="Trp_halogenase"/>
    <property type="match status" value="1"/>
</dbReference>
<dbReference type="InterPro" id="IPR006905">
    <property type="entry name" value="Flavin_halogenase"/>
</dbReference>